<proteinExistence type="predicted"/>
<sequence>MAKESGKENNLEETLKPFHRRASEAQDRLLRLEAALASKDAGNEGHMRTISELQSKLEDVNTQLVLERQKGEKLALENFKLQYRIVHLVRAIREADLKTAHDSEATSETISSLENLNLR</sequence>
<dbReference type="PANTHER" id="PTHR38377">
    <property type="entry name" value="THREONINE-TRNA LIGASE 2"/>
    <property type="match status" value="1"/>
</dbReference>
<evidence type="ECO:0000313" key="4">
    <source>
        <dbReference type="Proteomes" id="UP000187406"/>
    </source>
</evidence>
<accession>A0A1Q3DIC8</accession>
<comment type="caution">
    <text evidence="3">The sequence shown here is derived from an EMBL/GenBank/DDBJ whole genome shotgun (WGS) entry which is preliminary data.</text>
</comment>
<keyword evidence="4" id="KW-1185">Reference proteome</keyword>
<dbReference type="OrthoDB" id="2405052at2759"/>
<keyword evidence="1" id="KW-0175">Coiled coil</keyword>
<evidence type="ECO:0000256" key="1">
    <source>
        <dbReference type="SAM" id="Coils"/>
    </source>
</evidence>
<name>A0A1Q3DIC8_CEPFO</name>
<gene>
    <name evidence="3" type="ORF">CFOL_v3_35602</name>
</gene>
<dbReference type="PANTHER" id="PTHR38377:SF1">
    <property type="entry name" value="THREONINE-TRNA LIGASE 2"/>
    <property type="match status" value="1"/>
</dbReference>
<feature type="compositionally biased region" description="Polar residues" evidence="2">
    <location>
        <begin position="106"/>
        <end position="119"/>
    </location>
</feature>
<feature type="coiled-coil region" evidence="1">
    <location>
        <begin position="43"/>
        <end position="70"/>
    </location>
</feature>
<dbReference type="Proteomes" id="UP000187406">
    <property type="component" value="Unassembled WGS sequence"/>
</dbReference>
<protein>
    <submittedName>
        <fullName evidence="3">Uncharacterized protein</fullName>
    </submittedName>
</protein>
<dbReference type="EMBL" id="BDDD01009128">
    <property type="protein sequence ID" value="GAV92221.1"/>
    <property type="molecule type" value="Genomic_DNA"/>
</dbReference>
<reference evidence="4" key="1">
    <citation type="submission" date="2016-04" db="EMBL/GenBank/DDBJ databases">
        <title>Cephalotus genome sequencing.</title>
        <authorList>
            <person name="Fukushima K."/>
            <person name="Hasebe M."/>
            <person name="Fang X."/>
        </authorList>
    </citation>
    <scope>NUCLEOTIDE SEQUENCE [LARGE SCALE GENOMIC DNA]</scope>
    <source>
        <strain evidence="4">cv. St1</strain>
    </source>
</reference>
<evidence type="ECO:0000313" key="3">
    <source>
        <dbReference type="EMBL" id="GAV92221.1"/>
    </source>
</evidence>
<feature type="region of interest" description="Disordered" evidence="2">
    <location>
        <begin position="98"/>
        <end position="119"/>
    </location>
</feature>
<feature type="region of interest" description="Disordered" evidence="2">
    <location>
        <begin position="1"/>
        <end position="20"/>
    </location>
</feature>
<organism evidence="3 4">
    <name type="scientific">Cephalotus follicularis</name>
    <name type="common">Albany pitcher plant</name>
    <dbReference type="NCBI Taxonomy" id="3775"/>
    <lineage>
        <taxon>Eukaryota</taxon>
        <taxon>Viridiplantae</taxon>
        <taxon>Streptophyta</taxon>
        <taxon>Embryophyta</taxon>
        <taxon>Tracheophyta</taxon>
        <taxon>Spermatophyta</taxon>
        <taxon>Magnoliopsida</taxon>
        <taxon>eudicotyledons</taxon>
        <taxon>Gunneridae</taxon>
        <taxon>Pentapetalae</taxon>
        <taxon>rosids</taxon>
        <taxon>fabids</taxon>
        <taxon>Oxalidales</taxon>
        <taxon>Cephalotaceae</taxon>
        <taxon>Cephalotus</taxon>
    </lineage>
</organism>
<dbReference type="AlphaFoldDB" id="A0A1Q3DIC8"/>
<evidence type="ECO:0000256" key="2">
    <source>
        <dbReference type="SAM" id="MobiDB-lite"/>
    </source>
</evidence>
<dbReference type="InParanoid" id="A0A1Q3DIC8"/>